<keyword evidence="2" id="KW-0808">Transferase</keyword>
<feature type="domain" description="Rhodanese" evidence="1">
    <location>
        <begin position="9"/>
        <end position="98"/>
    </location>
</feature>
<reference evidence="3" key="1">
    <citation type="submission" date="2016-10" db="EMBL/GenBank/DDBJ databases">
        <authorList>
            <person name="Varghese N."/>
            <person name="Submissions S."/>
        </authorList>
    </citation>
    <scope>NUCLEOTIDE SEQUENCE [LARGE SCALE GENOMIC DNA]</scope>
    <source>
        <strain evidence="3">DSM 20632</strain>
    </source>
</reference>
<dbReference type="GO" id="GO:0016740">
    <property type="term" value="F:transferase activity"/>
    <property type="evidence" value="ECO:0007669"/>
    <property type="project" value="UniProtKB-KW"/>
</dbReference>
<dbReference type="AlphaFoldDB" id="A0A1G9P4K8"/>
<name>A0A1G9P4K8_9CORY</name>
<dbReference type="STRING" id="38302.SAMN04488535_1309"/>
<dbReference type="EMBL" id="LT629700">
    <property type="protein sequence ID" value="SDL93649.1"/>
    <property type="molecule type" value="Genomic_DNA"/>
</dbReference>
<dbReference type="RefSeq" id="WP_092150271.1">
    <property type="nucleotide sequence ID" value="NZ_LT629700.1"/>
</dbReference>
<dbReference type="PROSITE" id="PS50206">
    <property type="entry name" value="RHODANESE_3"/>
    <property type="match status" value="1"/>
</dbReference>
<protein>
    <submittedName>
        <fullName evidence="2">Rhodanese-related sulfurtransferase</fullName>
    </submittedName>
</protein>
<dbReference type="Pfam" id="PF00581">
    <property type="entry name" value="Rhodanese"/>
    <property type="match status" value="1"/>
</dbReference>
<dbReference type="OrthoDB" id="9800872at2"/>
<organism evidence="2 3">
    <name type="scientific">Corynebacterium mycetoides</name>
    <dbReference type="NCBI Taxonomy" id="38302"/>
    <lineage>
        <taxon>Bacteria</taxon>
        <taxon>Bacillati</taxon>
        <taxon>Actinomycetota</taxon>
        <taxon>Actinomycetes</taxon>
        <taxon>Mycobacteriales</taxon>
        <taxon>Corynebacteriaceae</taxon>
        <taxon>Corynebacterium</taxon>
    </lineage>
</organism>
<keyword evidence="3" id="KW-1185">Reference proteome</keyword>
<dbReference type="PANTHER" id="PTHR43031:SF17">
    <property type="entry name" value="SULFURTRANSFERASE YTWF-RELATED"/>
    <property type="match status" value="1"/>
</dbReference>
<proteinExistence type="predicted"/>
<dbReference type="SMART" id="SM00450">
    <property type="entry name" value="RHOD"/>
    <property type="match status" value="1"/>
</dbReference>
<dbReference type="InterPro" id="IPR001763">
    <property type="entry name" value="Rhodanese-like_dom"/>
</dbReference>
<dbReference type="Proteomes" id="UP000199350">
    <property type="component" value="Chromosome I"/>
</dbReference>
<evidence type="ECO:0000259" key="1">
    <source>
        <dbReference type="PROSITE" id="PS50206"/>
    </source>
</evidence>
<dbReference type="PANTHER" id="PTHR43031">
    <property type="entry name" value="FAD-DEPENDENT OXIDOREDUCTASE"/>
    <property type="match status" value="1"/>
</dbReference>
<dbReference type="InterPro" id="IPR036873">
    <property type="entry name" value="Rhodanese-like_dom_sf"/>
</dbReference>
<accession>A0A1G9P4K8</accession>
<dbReference type="InterPro" id="IPR050229">
    <property type="entry name" value="GlpE_sulfurtransferase"/>
</dbReference>
<dbReference type="CDD" id="cd00158">
    <property type="entry name" value="RHOD"/>
    <property type="match status" value="1"/>
</dbReference>
<evidence type="ECO:0000313" key="3">
    <source>
        <dbReference type="Proteomes" id="UP000199350"/>
    </source>
</evidence>
<dbReference type="SUPFAM" id="SSF52821">
    <property type="entry name" value="Rhodanese/Cell cycle control phosphatase"/>
    <property type="match status" value="1"/>
</dbReference>
<dbReference type="Gene3D" id="3.40.250.10">
    <property type="entry name" value="Rhodanese-like domain"/>
    <property type="match status" value="1"/>
</dbReference>
<gene>
    <name evidence="2" type="ORF">SAMN04488535_1309</name>
</gene>
<evidence type="ECO:0000313" key="2">
    <source>
        <dbReference type="EMBL" id="SDL93649.1"/>
    </source>
</evidence>
<sequence>MKTVRVTEVPENAQLIDVREPDEFAEVRATGAVNLPLSDFAARADAINPDEDIYVICRSGGRSAKAAEYLEQSRGWDNVINVDGGTTAWVEADLPHERG</sequence>